<dbReference type="InterPro" id="IPR004925">
    <property type="entry name" value="HpaB/PvcC/4-BUDH"/>
</dbReference>
<dbReference type="Proteomes" id="UP000011666">
    <property type="component" value="Unassembled WGS sequence"/>
</dbReference>
<evidence type="ECO:0000313" key="7">
    <source>
        <dbReference type="Proteomes" id="UP000011666"/>
    </source>
</evidence>
<reference evidence="6 7" key="1">
    <citation type="submission" date="2013-01" db="EMBL/GenBank/DDBJ databases">
        <title>Whole genome shotgun sequence of Gordonia soli NBRC 108243.</title>
        <authorList>
            <person name="Isaki-Nakamura S."/>
            <person name="Hosoyama A."/>
            <person name="Tsuchikane K."/>
            <person name="Ando Y."/>
            <person name="Baba S."/>
            <person name="Ohji S."/>
            <person name="Hamada M."/>
            <person name="Tamura T."/>
            <person name="Yamazoe A."/>
            <person name="Yamazaki S."/>
            <person name="Fujita N."/>
        </authorList>
    </citation>
    <scope>NUCLEOTIDE SEQUENCE [LARGE SCALE GENOMIC DNA]</scope>
    <source>
        <strain evidence="6 7">NBRC 108243</strain>
    </source>
</reference>
<dbReference type="InterPro" id="IPR024719">
    <property type="entry name" value="HpaB/PvcC/4-BUDH_C"/>
</dbReference>
<evidence type="ECO:0000256" key="1">
    <source>
        <dbReference type="ARBA" id="ARBA00022630"/>
    </source>
</evidence>
<dbReference type="Gene3D" id="1.10.3140.10">
    <property type="entry name" value="4-hydroxybutyryl-coa dehydratase, domain 1"/>
    <property type="match status" value="1"/>
</dbReference>
<dbReference type="Pfam" id="PF11794">
    <property type="entry name" value="HpaB_N"/>
    <property type="match status" value="1"/>
</dbReference>
<keyword evidence="3" id="KW-0560">Oxidoreductase</keyword>
<dbReference type="AlphaFoldDB" id="M0QC58"/>
<evidence type="ECO:0000259" key="4">
    <source>
        <dbReference type="Pfam" id="PF03241"/>
    </source>
</evidence>
<dbReference type="eggNOG" id="COG2368">
    <property type="taxonomic scope" value="Bacteria"/>
</dbReference>
<dbReference type="InterPro" id="IPR024674">
    <property type="entry name" value="HpaB/PvcC/4-BUDH_N"/>
</dbReference>
<keyword evidence="2" id="KW-0274">FAD</keyword>
<dbReference type="Gene3D" id="1.20.140.10">
    <property type="entry name" value="Butyryl-CoA Dehydrogenase, subunit A, domain 3"/>
    <property type="match status" value="1"/>
</dbReference>
<evidence type="ECO:0000256" key="2">
    <source>
        <dbReference type="ARBA" id="ARBA00022827"/>
    </source>
</evidence>
<dbReference type="Pfam" id="PF03241">
    <property type="entry name" value="HpaB"/>
    <property type="match status" value="1"/>
</dbReference>
<comment type="caution">
    <text evidence="6">The sequence shown here is derived from an EMBL/GenBank/DDBJ whole genome shotgun (WGS) entry which is preliminary data.</text>
</comment>
<protein>
    <submittedName>
        <fullName evidence="6">Putative hydroxylase</fullName>
    </submittedName>
</protein>
<sequence length="472" mass="51886">MAMKTRADYLASLADGRRLFADGVEVGPDDLFTNPQFAQSIRLVADGYDKHYRPGAEASGPYFTIPTTIPELRETLADLLGWDMVTVTTSQGLLALLTAAARIRAGLPEHADRIERYFRWCRENDVRCVQAITDAKGNRKLPPSKQDDPDLYTRIVERRPDGIVIRGAKLHISSAAISHELVVMPTKNMKPGEEDWAVACGVPVNAPGVRIVNTSYAPRDREDDFPISREHNMPEGFIVFDDVFVPNERVFLDGQTEHSATFAHALGLWERLGGTAHLAEQGDIMVGLAQLIAEANGTDTVSHVREKIAEMVIYATLVHAGLEAAITNAEPSPEGWMFPSELYTNAAKHYGAAEYSRMIRHLHDIGGGAILTAPSVADFRSAEVGSYVAKYMRTMDGVDGEYRARLFHAIRDLTADAYGGWNLVTMLQSGGGLYAQRLVARKHFDMDRAKRLALAEARMPAHLVAAGGESRS</sequence>
<evidence type="ECO:0000259" key="5">
    <source>
        <dbReference type="Pfam" id="PF11794"/>
    </source>
</evidence>
<dbReference type="PANTHER" id="PTHR36117">
    <property type="entry name" value="4-HYDROXYPHENYLACETATE 3-MONOOXYGENASE-RELATED"/>
    <property type="match status" value="1"/>
</dbReference>
<dbReference type="SUPFAM" id="SSF56645">
    <property type="entry name" value="Acyl-CoA dehydrogenase NM domain-like"/>
    <property type="match status" value="1"/>
</dbReference>
<dbReference type="RefSeq" id="WP_007616213.1">
    <property type="nucleotide sequence ID" value="NZ_BANX01000001.1"/>
</dbReference>
<dbReference type="InterPro" id="IPR036250">
    <property type="entry name" value="AcylCo_DH-like_C"/>
</dbReference>
<evidence type="ECO:0000313" key="6">
    <source>
        <dbReference type="EMBL" id="GAC66213.1"/>
    </source>
</evidence>
<dbReference type="EMBL" id="BANX01000001">
    <property type="protein sequence ID" value="GAC66213.1"/>
    <property type="molecule type" value="Genomic_DNA"/>
</dbReference>
<dbReference type="PANTHER" id="PTHR36117:SF3">
    <property type="entry name" value="4-HYDROXYPHENYLACETATE 3-MONOOXYGENASE-RELATED"/>
    <property type="match status" value="1"/>
</dbReference>
<keyword evidence="7" id="KW-1185">Reference proteome</keyword>
<organism evidence="6 7">
    <name type="scientific">Gordonia soli NBRC 108243</name>
    <dbReference type="NCBI Taxonomy" id="1223545"/>
    <lineage>
        <taxon>Bacteria</taxon>
        <taxon>Bacillati</taxon>
        <taxon>Actinomycetota</taxon>
        <taxon>Actinomycetes</taxon>
        <taxon>Mycobacteriales</taxon>
        <taxon>Gordoniaceae</taxon>
        <taxon>Gordonia</taxon>
    </lineage>
</organism>
<evidence type="ECO:0000256" key="3">
    <source>
        <dbReference type="ARBA" id="ARBA00023002"/>
    </source>
</evidence>
<gene>
    <name evidence="6" type="ORF">GS4_01_00140</name>
</gene>
<proteinExistence type="predicted"/>
<dbReference type="Gene3D" id="2.40.110.10">
    <property type="entry name" value="Butyryl-CoA Dehydrogenase, subunit A, domain 2"/>
    <property type="match status" value="1"/>
</dbReference>
<dbReference type="GO" id="GO:0016627">
    <property type="term" value="F:oxidoreductase activity, acting on the CH-CH group of donors"/>
    <property type="evidence" value="ECO:0007669"/>
    <property type="project" value="InterPro"/>
</dbReference>
<dbReference type="STRING" id="1223545.GS4_01_00140"/>
<keyword evidence="1" id="KW-0285">Flavoprotein</keyword>
<dbReference type="InterPro" id="IPR009100">
    <property type="entry name" value="AcylCoA_DH/oxidase_NM_dom_sf"/>
</dbReference>
<name>M0QC58_9ACTN</name>
<dbReference type="InterPro" id="IPR046373">
    <property type="entry name" value="Acyl-CoA_Oxase/DH_mid-dom_sf"/>
</dbReference>
<dbReference type="OrthoDB" id="9785230at2"/>
<dbReference type="SUPFAM" id="SSF47203">
    <property type="entry name" value="Acyl-CoA dehydrogenase C-terminal domain-like"/>
    <property type="match status" value="1"/>
</dbReference>
<feature type="domain" description="HpaB/PvcC/4-BUDH C-terminal" evidence="4">
    <location>
        <begin position="261"/>
        <end position="453"/>
    </location>
</feature>
<feature type="domain" description="HpaB/PvcC/4-BUDH N-terminal" evidence="5">
    <location>
        <begin position="5"/>
        <end position="252"/>
    </location>
</feature>
<accession>M0QC58</accession>